<organism evidence="2 3">
    <name type="scientific">Nocardioides soli</name>
    <dbReference type="NCBI Taxonomy" id="1036020"/>
    <lineage>
        <taxon>Bacteria</taxon>
        <taxon>Bacillati</taxon>
        <taxon>Actinomycetota</taxon>
        <taxon>Actinomycetes</taxon>
        <taxon>Propionibacteriales</taxon>
        <taxon>Nocardioidaceae</taxon>
        <taxon>Nocardioides</taxon>
    </lineage>
</organism>
<gene>
    <name evidence="2" type="ORF">FHU40_001279</name>
</gene>
<name>A0A7W4Z053_9ACTN</name>
<feature type="compositionally biased region" description="Acidic residues" evidence="1">
    <location>
        <begin position="1"/>
        <end position="23"/>
    </location>
</feature>
<keyword evidence="3" id="KW-1185">Reference proteome</keyword>
<feature type="region of interest" description="Disordered" evidence="1">
    <location>
        <begin position="1"/>
        <end position="58"/>
    </location>
</feature>
<evidence type="ECO:0000256" key="1">
    <source>
        <dbReference type="SAM" id="MobiDB-lite"/>
    </source>
</evidence>
<accession>A0A7W4Z053</accession>
<evidence type="ECO:0000313" key="2">
    <source>
        <dbReference type="EMBL" id="MBB3041478.1"/>
    </source>
</evidence>
<evidence type="ECO:0000313" key="3">
    <source>
        <dbReference type="Proteomes" id="UP000589626"/>
    </source>
</evidence>
<dbReference type="EMBL" id="JACHWR010000001">
    <property type="protein sequence ID" value="MBB3041478.1"/>
    <property type="molecule type" value="Genomic_DNA"/>
</dbReference>
<dbReference type="RefSeq" id="WP_183591376.1">
    <property type="nucleotide sequence ID" value="NZ_JACHWR010000001.1"/>
</dbReference>
<comment type="caution">
    <text evidence="2">The sequence shown here is derived from an EMBL/GenBank/DDBJ whole genome shotgun (WGS) entry which is preliminary data.</text>
</comment>
<protein>
    <submittedName>
        <fullName evidence="2">Uncharacterized protein</fullName>
    </submittedName>
</protein>
<proteinExistence type="predicted"/>
<sequence>MSEFDLTEDLEPEEEPDQEEFEGTEPGATSPETGTIYGEAGEAETTPHDLEDETEDEE</sequence>
<dbReference type="AlphaFoldDB" id="A0A7W4Z053"/>
<reference evidence="2 3" key="1">
    <citation type="submission" date="2020-08" db="EMBL/GenBank/DDBJ databases">
        <title>Sequencing the genomes of 1000 actinobacteria strains.</title>
        <authorList>
            <person name="Klenk H.-P."/>
        </authorList>
    </citation>
    <scope>NUCLEOTIDE SEQUENCE [LARGE SCALE GENOMIC DNA]</scope>
    <source>
        <strain evidence="2 3">DSM 105498</strain>
    </source>
</reference>
<dbReference type="Proteomes" id="UP000589626">
    <property type="component" value="Unassembled WGS sequence"/>
</dbReference>